<keyword evidence="4" id="KW-0472">Membrane</keyword>
<evidence type="ECO:0000256" key="3">
    <source>
        <dbReference type="SAM" id="MobiDB-lite"/>
    </source>
</evidence>
<dbReference type="OrthoDB" id="6105938at2759"/>
<proteinExistence type="predicted"/>
<protein>
    <submittedName>
        <fullName evidence="6">Collagen alpha-1(I) chain-like</fullName>
    </submittedName>
</protein>
<dbReference type="AlphaFoldDB" id="A0A6P4YF09"/>
<dbReference type="SUPFAM" id="SSF63829">
    <property type="entry name" value="Calcium-dependent phosphotriesterase"/>
    <property type="match status" value="1"/>
</dbReference>
<evidence type="ECO:0000313" key="6">
    <source>
        <dbReference type="RefSeq" id="XP_019627805.1"/>
    </source>
</evidence>
<keyword evidence="4" id="KW-1133">Transmembrane helix</keyword>
<dbReference type="RefSeq" id="XP_019627805.1">
    <property type="nucleotide sequence ID" value="XM_019772246.1"/>
</dbReference>
<dbReference type="Pfam" id="PF01436">
    <property type="entry name" value="NHL"/>
    <property type="match status" value="1"/>
</dbReference>
<feature type="compositionally biased region" description="Polar residues" evidence="3">
    <location>
        <begin position="301"/>
        <end position="310"/>
    </location>
</feature>
<organism evidence="5 6">
    <name type="scientific">Branchiostoma belcheri</name>
    <name type="common">Amphioxus</name>
    <dbReference type="NCBI Taxonomy" id="7741"/>
    <lineage>
        <taxon>Eukaryota</taxon>
        <taxon>Metazoa</taxon>
        <taxon>Chordata</taxon>
        <taxon>Cephalochordata</taxon>
        <taxon>Leptocardii</taxon>
        <taxon>Amphioxiformes</taxon>
        <taxon>Branchiostomatidae</taxon>
        <taxon>Branchiostoma</taxon>
    </lineage>
</organism>
<dbReference type="GeneID" id="109472471"/>
<feature type="compositionally biased region" description="Basic and acidic residues" evidence="3">
    <location>
        <begin position="281"/>
        <end position="292"/>
    </location>
</feature>
<keyword evidence="4" id="KW-0812">Transmembrane</keyword>
<evidence type="ECO:0000313" key="5">
    <source>
        <dbReference type="Proteomes" id="UP000515135"/>
    </source>
</evidence>
<feature type="compositionally biased region" description="Polar residues" evidence="3">
    <location>
        <begin position="534"/>
        <end position="554"/>
    </location>
</feature>
<dbReference type="InterPro" id="IPR001258">
    <property type="entry name" value="NHL_repeat"/>
</dbReference>
<dbReference type="InterPro" id="IPR011042">
    <property type="entry name" value="6-blade_b-propeller_TolB-like"/>
</dbReference>
<name>A0A6P4YF09_BRABE</name>
<dbReference type="GO" id="GO:0000209">
    <property type="term" value="P:protein polyubiquitination"/>
    <property type="evidence" value="ECO:0007669"/>
    <property type="project" value="TreeGrafter"/>
</dbReference>
<dbReference type="Gene3D" id="2.120.10.30">
    <property type="entry name" value="TolB, C-terminal domain"/>
    <property type="match status" value="2"/>
</dbReference>
<evidence type="ECO:0000256" key="4">
    <source>
        <dbReference type="SAM" id="Phobius"/>
    </source>
</evidence>
<feature type="region of interest" description="Disordered" evidence="3">
    <location>
        <begin position="1"/>
        <end position="45"/>
    </location>
</feature>
<dbReference type="PANTHER" id="PTHR24104">
    <property type="entry name" value="E3 UBIQUITIN-PROTEIN LIGASE NHLRC1-RELATED"/>
    <property type="match status" value="1"/>
</dbReference>
<evidence type="ECO:0000256" key="2">
    <source>
        <dbReference type="PROSITE-ProRule" id="PRU00504"/>
    </source>
</evidence>
<feature type="repeat" description="NHL" evidence="2">
    <location>
        <begin position="753"/>
        <end position="797"/>
    </location>
</feature>
<gene>
    <name evidence="6" type="primary">LOC109472471</name>
</gene>
<dbReference type="GO" id="GO:0043161">
    <property type="term" value="P:proteasome-mediated ubiquitin-dependent protein catabolic process"/>
    <property type="evidence" value="ECO:0007669"/>
    <property type="project" value="TreeGrafter"/>
</dbReference>
<dbReference type="InterPro" id="IPR050952">
    <property type="entry name" value="TRIM-NHL_E3_ligases"/>
</dbReference>
<dbReference type="KEGG" id="bbel:109472471"/>
<feature type="transmembrane region" description="Helical" evidence="4">
    <location>
        <begin position="476"/>
        <end position="499"/>
    </location>
</feature>
<reference evidence="6" key="1">
    <citation type="submission" date="2025-08" db="UniProtKB">
        <authorList>
            <consortium name="RefSeq"/>
        </authorList>
    </citation>
    <scope>IDENTIFICATION</scope>
    <source>
        <tissue evidence="6">Gonad</tissue>
    </source>
</reference>
<dbReference type="Proteomes" id="UP000515135">
    <property type="component" value="Unplaced"/>
</dbReference>
<accession>A0A6P4YF09</accession>
<sequence>MEREVDTAREIATVPPPFLTQGVGQGNAQNVSVSRRGAKEPSQDGLACLGEAGAVDLSNLKTSANPFTAAPDEAAGRKLVPGLPSKSRPTGDSPLVVPSDIRERAETTEDGTQASPQKIAAFDRKDDGMEEYMLVAGSTSPTSAETQEPPGAGGMGATPQRESPHAKRLAGGTGPHDHAPDAETNAGGGVDGTPEPKSLQGKRPGDCKDDNGVEEYMLVAGSSGAASAETQERPGDGGIVATPEPESPDAARPVGGTGLHNTPPGAETTADGGIGATPKPQADHSGDRKDNGVEEYMLIAGSTSAASAETQEPPDDGGIVATPEPESPDAARPAGGTGLYDTPPDAVTIAGGGVDGTPEPESPVPDGERPAGGTGQHDVPPVAGTNAGGGVEGPPGPAEPPHGELLAGGTGSHDTPPGAETTAGGGVDEGPARGSAHVDGPDPTLAAARYVTGTSTDKSTVIGRLFRRVTSRPRPVCLVVTSVVMATLIIAVILFWMHLSSQHAMVRFTPHSGGQGTGKAATARTGTGSGSTGKPESTRSPWNESGSGNTSTPEVTEPEGTDSGGESTGIPDATKPTVTEDESGNALVSAGTTEATDPDATESGGWSTGNPESTEPAGTGSGSGTSGDPEATKEAPTVATSYKTIAAAAGNEGVPNGTVEFVVSSMGRPLAARGASVSPGGELFLCLPLAKRVKVYSMRGIFLHDFRTSTGHYLADGFRVMRPEDIATDKKGNVWVVGSENGHGWVVQYSREGRVLRTFGLGGGKFYNSRGIAVDRYNGEVMVTGDGESAVKVYRPDGHLGRSWGGGKFYNSRGIAVDRYNGKVMVTGDGKSAVRVYRPDGHLLREFGRRELKAPLRIAVGPDPRGRVFLSDPFSHEVFAFTHYGWYVDSGGFLFLIKKYRFGGVGAADGLLNRPQGLCTGPDRTVIVADKENRRVQVFTYDGKHVRTVPTGGRPYAVAVGPAGQLVVTNDVSGSIGIYPTY</sequence>
<keyword evidence="5" id="KW-1185">Reference proteome</keyword>
<keyword evidence="1" id="KW-0677">Repeat</keyword>
<dbReference type="PANTHER" id="PTHR24104:SF50">
    <property type="entry name" value="SMP-30_GLUCONOLACTONASE_LRE-LIKE REGION DOMAIN-CONTAINING PROTEIN"/>
    <property type="match status" value="1"/>
</dbReference>
<dbReference type="CDD" id="cd05819">
    <property type="entry name" value="NHL"/>
    <property type="match status" value="1"/>
</dbReference>
<feature type="compositionally biased region" description="Polar residues" evidence="3">
    <location>
        <begin position="604"/>
        <end position="613"/>
    </location>
</feature>
<feature type="region of interest" description="Disordered" evidence="3">
    <location>
        <begin position="510"/>
        <end position="636"/>
    </location>
</feature>
<feature type="compositionally biased region" description="Polar residues" evidence="3">
    <location>
        <begin position="137"/>
        <end position="146"/>
    </location>
</feature>
<dbReference type="PROSITE" id="PS51125">
    <property type="entry name" value="NHL"/>
    <property type="match status" value="2"/>
</dbReference>
<feature type="repeat" description="NHL" evidence="2">
    <location>
        <begin position="899"/>
        <end position="942"/>
    </location>
</feature>
<evidence type="ECO:0000256" key="1">
    <source>
        <dbReference type="ARBA" id="ARBA00022737"/>
    </source>
</evidence>
<feature type="region of interest" description="Disordered" evidence="3">
    <location>
        <begin position="63"/>
        <end position="441"/>
    </location>
</feature>
<dbReference type="GO" id="GO:0061630">
    <property type="term" value="F:ubiquitin protein ligase activity"/>
    <property type="evidence" value="ECO:0007669"/>
    <property type="project" value="TreeGrafter"/>
</dbReference>